<dbReference type="Gene3D" id="3.10.450.50">
    <property type="match status" value="1"/>
</dbReference>
<dbReference type="InterPro" id="IPR032710">
    <property type="entry name" value="NTF2-like_dom_sf"/>
</dbReference>
<evidence type="ECO:0000313" key="3">
    <source>
        <dbReference type="Proteomes" id="UP000008975"/>
    </source>
</evidence>
<dbReference type="AlphaFoldDB" id="E8NBF1"/>
<dbReference type="EMBL" id="AP012052">
    <property type="protein sequence ID" value="BAJ76008.1"/>
    <property type="molecule type" value="Genomic_DNA"/>
</dbReference>
<dbReference type="InterPro" id="IPR027843">
    <property type="entry name" value="DUF4440"/>
</dbReference>
<reference key="2">
    <citation type="submission" date="2011-02" db="EMBL/GenBank/DDBJ databases">
        <title>Genome sequence of Microbacterium testaceum StLB037.</title>
        <authorList>
            <person name="Morohoshi T."/>
            <person name="Wang W.Z."/>
            <person name="Someya N."/>
            <person name="Ikeda T."/>
        </authorList>
    </citation>
    <scope>NUCLEOTIDE SEQUENCE</scope>
    <source>
        <strain>StLB037</strain>
    </source>
</reference>
<dbReference type="KEGG" id="mts:MTES_3044"/>
<sequence>MSTTPLSITTAWAAERALLRPDVRHDETALRTLLAPDFREFGQSGRAYDRNQMIAALLVSPAEDVPVHLSEQTTLPLGPDAVLLTYLLSYDGRLSRRSSLWRCADGEPRLVFHQGTAVGG</sequence>
<dbReference type="Pfam" id="PF14534">
    <property type="entry name" value="DUF4440"/>
    <property type="match status" value="1"/>
</dbReference>
<protein>
    <submittedName>
        <fullName evidence="2">Uncharacterized protein conserved in bacteria</fullName>
    </submittedName>
</protein>
<dbReference type="RefSeq" id="WP_013586130.1">
    <property type="nucleotide sequence ID" value="NC_015125.1"/>
</dbReference>
<dbReference type="STRING" id="979556.MTES_3044"/>
<proteinExistence type="predicted"/>
<dbReference type="eggNOG" id="COG4994">
    <property type="taxonomic scope" value="Bacteria"/>
</dbReference>
<name>E8NBF1_MICTS</name>
<gene>
    <name evidence="2" type="ordered locus">MTES_3044</name>
</gene>
<accession>E8NBF1</accession>
<dbReference type="SUPFAM" id="SSF54427">
    <property type="entry name" value="NTF2-like"/>
    <property type="match status" value="1"/>
</dbReference>
<organism evidence="2 3">
    <name type="scientific">Microbacterium testaceum (strain StLB037)</name>
    <dbReference type="NCBI Taxonomy" id="979556"/>
    <lineage>
        <taxon>Bacteria</taxon>
        <taxon>Bacillati</taxon>
        <taxon>Actinomycetota</taxon>
        <taxon>Actinomycetes</taxon>
        <taxon>Micrococcales</taxon>
        <taxon>Microbacteriaceae</taxon>
        <taxon>Microbacterium</taxon>
    </lineage>
</organism>
<dbReference type="Proteomes" id="UP000008975">
    <property type="component" value="Chromosome"/>
</dbReference>
<evidence type="ECO:0000313" key="2">
    <source>
        <dbReference type="EMBL" id="BAJ76008.1"/>
    </source>
</evidence>
<reference evidence="2 3" key="1">
    <citation type="journal article" date="2011" name="J. Bacteriol.">
        <title>Genome sequence of Microbacterium testaceum StLB037, an N-acylhomoserine lactone-degrading bacterium isolated from potato leaves.</title>
        <authorList>
            <person name="Morohoshi T."/>
            <person name="Wang W.-Z."/>
            <person name="Someya N."/>
            <person name="Ikeda T."/>
        </authorList>
    </citation>
    <scope>NUCLEOTIDE SEQUENCE [LARGE SCALE GENOMIC DNA]</scope>
    <source>
        <strain evidence="2 3">StLB037</strain>
    </source>
</reference>
<dbReference type="HOGENOM" id="CLU_119560_0_1_11"/>
<dbReference type="OrthoDB" id="7845843at2"/>
<feature type="domain" description="DUF4440" evidence="1">
    <location>
        <begin position="13"/>
        <end position="107"/>
    </location>
</feature>
<evidence type="ECO:0000259" key="1">
    <source>
        <dbReference type="Pfam" id="PF14534"/>
    </source>
</evidence>